<proteinExistence type="predicted"/>
<accession>A0ABU3QWG9</accession>
<evidence type="ECO:0000313" key="2">
    <source>
        <dbReference type="Proteomes" id="UP001257914"/>
    </source>
</evidence>
<keyword evidence="2" id="KW-1185">Reference proteome</keyword>
<dbReference type="Proteomes" id="UP001257914">
    <property type="component" value="Unassembled WGS sequence"/>
</dbReference>
<organism evidence="1 2">
    <name type="scientific">Psychrosphaera aquimarina</name>
    <dbReference type="NCBI Taxonomy" id="2044854"/>
    <lineage>
        <taxon>Bacteria</taxon>
        <taxon>Pseudomonadati</taxon>
        <taxon>Pseudomonadota</taxon>
        <taxon>Gammaproteobacteria</taxon>
        <taxon>Alteromonadales</taxon>
        <taxon>Pseudoalteromonadaceae</taxon>
        <taxon>Psychrosphaera</taxon>
    </lineage>
</organism>
<evidence type="ECO:0000313" key="1">
    <source>
        <dbReference type="EMBL" id="MDU0111765.1"/>
    </source>
</evidence>
<sequence>MENQNLKVTVNTQYILVEQSYQLSITSDQKISSIFITGINMNMGKLPLIAQQIKQENGQYYYQASFLLGLCSDPQMLWQLTINTEHSTNQFEFTSYWKQPE</sequence>
<evidence type="ECO:0008006" key="3">
    <source>
        <dbReference type="Google" id="ProtNLM"/>
    </source>
</evidence>
<dbReference type="EMBL" id="JAWCUA010000001">
    <property type="protein sequence ID" value="MDU0111765.1"/>
    <property type="molecule type" value="Genomic_DNA"/>
</dbReference>
<reference evidence="1 2" key="1">
    <citation type="submission" date="2023-10" db="EMBL/GenBank/DDBJ databases">
        <title>Psychrosphaera aquimaarina strain SW33 isolated from seawater.</title>
        <authorList>
            <person name="Bayburt H."/>
            <person name="Kim J.M."/>
            <person name="Choi B.J."/>
            <person name="Jeon C.O."/>
        </authorList>
    </citation>
    <scope>NUCLEOTIDE SEQUENCE [LARGE SCALE GENOMIC DNA]</scope>
    <source>
        <strain evidence="1 2">KCTC 52743</strain>
    </source>
</reference>
<gene>
    <name evidence="1" type="ORF">RT723_01820</name>
</gene>
<name>A0ABU3QWG9_9GAMM</name>
<protein>
    <recommendedName>
        <fullName evidence="3">DUF4426 domain-containing protein</fullName>
    </recommendedName>
</protein>
<comment type="caution">
    <text evidence="1">The sequence shown here is derived from an EMBL/GenBank/DDBJ whole genome shotgun (WGS) entry which is preliminary data.</text>
</comment>
<dbReference type="RefSeq" id="WP_315945657.1">
    <property type="nucleotide sequence ID" value="NZ_JAWCUA010000001.1"/>
</dbReference>